<dbReference type="GO" id="GO:0016462">
    <property type="term" value="F:pyrophosphatase activity"/>
    <property type="evidence" value="ECO:0007669"/>
    <property type="project" value="InterPro"/>
</dbReference>
<dbReference type="SUPFAM" id="SSF55811">
    <property type="entry name" value="Nudix"/>
    <property type="match status" value="1"/>
</dbReference>
<evidence type="ECO:0000313" key="9">
    <source>
        <dbReference type="EMBL" id="KAF3331543.1"/>
    </source>
</evidence>
<keyword evidence="4" id="KW-0479">Metal-binding</keyword>
<accession>A0A833VQX1</accession>
<dbReference type="CDD" id="cd04666">
    <property type="entry name" value="NUDIX_DIPP2_like_Nudt4"/>
    <property type="match status" value="1"/>
</dbReference>
<evidence type="ECO:0000256" key="1">
    <source>
        <dbReference type="ARBA" id="ARBA00001936"/>
    </source>
</evidence>
<dbReference type="PROSITE" id="PS00893">
    <property type="entry name" value="NUDIX_BOX"/>
    <property type="match status" value="1"/>
</dbReference>
<dbReference type="PROSITE" id="PS51462">
    <property type="entry name" value="NUDIX"/>
    <property type="match status" value="1"/>
</dbReference>
<evidence type="ECO:0000259" key="8">
    <source>
        <dbReference type="PROSITE" id="PS51462"/>
    </source>
</evidence>
<comment type="cofactor">
    <cofactor evidence="1">
        <name>Mn(2+)</name>
        <dbReference type="ChEBI" id="CHEBI:29035"/>
    </cofactor>
</comment>
<dbReference type="EMBL" id="SWLB01000012">
    <property type="protein sequence ID" value="KAF3331543.1"/>
    <property type="molecule type" value="Genomic_DNA"/>
</dbReference>
<evidence type="ECO:0000256" key="5">
    <source>
        <dbReference type="ARBA" id="ARBA00022801"/>
    </source>
</evidence>
<dbReference type="Pfam" id="PF00293">
    <property type="entry name" value="NUDIX"/>
    <property type="match status" value="1"/>
</dbReference>
<dbReference type="FunFam" id="3.90.79.10:FF:000022">
    <property type="entry name" value="Nudix hydrolase 17, mitochondrial"/>
    <property type="match status" value="1"/>
</dbReference>
<organism evidence="9 10">
    <name type="scientific">Carex littledalei</name>
    <dbReference type="NCBI Taxonomy" id="544730"/>
    <lineage>
        <taxon>Eukaryota</taxon>
        <taxon>Viridiplantae</taxon>
        <taxon>Streptophyta</taxon>
        <taxon>Embryophyta</taxon>
        <taxon>Tracheophyta</taxon>
        <taxon>Spermatophyta</taxon>
        <taxon>Magnoliopsida</taxon>
        <taxon>Liliopsida</taxon>
        <taxon>Poales</taxon>
        <taxon>Cyperaceae</taxon>
        <taxon>Cyperoideae</taxon>
        <taxon>Cariceae</taxon>
        <taxon>Carex</taxon>
        <taxon>Carex subgen. Euthyceras</taxon>
    </lineage>
</organism>
<dbReference type="AlphaFoldDB" id="A0A833VQX1"/>
<dbReference type="InterPro" id="IPR015797">
    <property type="entry name" value="NUDIX_hydrolase-like_dom_sf"/>
</dbReference>
<evidence type="ECO:0000256" key="6">
    <source>
        <dbReference type="ARBA" id="ARBA00022842"/>
    </source>
</evidence>
<dbReference type="PANTHER" id="PTHR12629">
    <property type="entry name" value="DIPHOSPHOINOSITOL POLYPHOSPHATE PHOSPHOHYDROLASE"/>
    <property type="match status" value="1"/>
</dbReference>
<dbReference type="PANTHER" id="PTHR12629:SF42">
    <property type="entry name" value="OS02G0734300 PROTEIN"/>
    <property type="match status" value="1"/>
</dbReference>
<evidence type="ECO:0000313" key="10">
    <source>
        <dbReference type="Proteomes" id="UP000623129"/>
    </source>
</evidence>
<dbReference type="GO" id="GO:0005737">
    <property type="term" value="C:cytoplasm"/>
    <property type="evidence" value="ECO:0007669"/>
    <property type="project" value="TreeGrafter"/>
</dbReference>
<evidence type="ECO:0000256" key="3">
    <source>
        <dbReference type="ARBA" id="ARBA00005582"/>
    </source>
</evidence>
<dbReference type="Gene3D" id="3.90.79.10">
    <property type="entry name" value="Nucleoside Triphosphate Pyrophosphohydrolase"/>
    <property type="match status" value="1"/>
</dbReference>
<comment type="similarity">
    <text evidence="3">Belongs to the Nudix hydrolase family.</text>
</comment>
<protein>
    <submittedName>
        <fullName evidence="9">Nudix hydrolase 17</fullName>
    </submittedName>
</protein>
<dbReference type="GO" id="GO:0005634">
    <property type="term" value="C:nucleus"/>
    <property type="evidence" value="ECO:0007669"/>
    <property type="project" value="TreeGrafter"/>
</dbReference>
<proteinExistence type="inferred from homology"/>
<keyword evidence="6" id="KW-0460">Magnesium</keyword>
<sequence>MVCMVSRQGRELQRKTKTGGRLVVGCIPYKLKEGEPIGSRIDEAIEVLVISSQKGHGMMFPKGGWEEDETIDQAVAREAIEEAGVCGILQARLGCWNYISKRYNIVYEGVMYALNVTNELPMWPEMNVRNRKWVSVAEAREGCQHKWMTDALDRLVSQLSMRCMQETAMA</sequence>
<dbReference type="InterPro" id="IPR000086">
    <property type="entry name" value="NUDIX_hydrolase_dom"/>
</dbReference>
<dbReference type="Proteomes" id="UP000623129">
    <property type="component" value="Unassembled WGS sequence"/>
</dbReference>
<name>A0A833VQX1_9POAL</name>
<gene>
    <name evidence="9" type="ORF">FCM35_KLT02949</name>
</gene>
<dbReference type="OrthoDB" id="2011998at2759"/>
<comment type="cofactor">
    <cofactor evidence="2">
        <name>Mg(2+)</name>
        <dbReference type="ChEBI" id="CHEBI:18420"/>
    </cofactor>
</comment>
<keyword evidence="7" id="KW-0464">Manganese</keyword>
<evidence type="ECO:0000256" key="2">
    <source>
        <dbReference type="ARBA" id="ARBA00001946"/>
    </source>
</evidence>
<dbReference type="InterPro" id="IPR020084">
    <property type="entry name" value="NUDIX_hydrolase_CS"/>
</dbReference>
<dbReference type="GO" id="GO:0046872">
    <property type="term" value="F:metal ion binding"/>
    <property type="evidence" value="ECO:0007669"/>
    <property type="project" value="UniProtKB-KW"/>
</dbReference>
<keyword evidence="5 9" id="KW-0378">Hydrolase</keyword>
<evidence type="ECO:0000256" key="4">
    <source>
        <dbReference type="ARBA" id="ARBA00022723"/>
    </source>
</evidence>
<reference evidence="9" key="1">
    <citation type="submission" date="2020-01" db="EMBL/GenBank/DDBJ databases">
        <title>Genome sequence of Kobresia littledalei, the first chromosome-level genome in the family Cyperaceae.</title>
        <authorList>
            <person name="Qu G."/>
        </authorList>
    </citation>
    <scope>NUCLEOTIDE SEQUENCE</scope>
    <source>
        <strain evidence="9">C.B.Clarke</strain>
        <tissue evidence="9">Leaf</tissue>
    </source>
</reference>
<dbReference type="InterPro" id="IPR047198">
    <property type="entry name" value="DDP-like_NUDIX"/>
</dbReference>
<feature type="domain" description="Nudix hydrolase" evidence="8">
    <location>
        <begin position="19"/>
        <end position="156"/>
    </location>
</feature>
<keyword evidence="10" id="KW-1185">Reference proteome</keyword>
<comment type="caution">
    <text evidence="9">The sequence shown here is derived from an EMBL/GenBank/DDBJ whole genome shotgun (WGS) entry which is preliminary data.</text>
</comment>
<evidence type="ECO:0000256" key="7">
    <source>
        <dbReference type="ARBA" id="ARBA00023211"/>
    </source>
</evidence>